<evidence type="ECO:0000259" key="8">
    <source>
        <dbReference type="PROSITE" id="PS50112"/>
    </source>
</evidence>
<sequence length="721" mass="82628">MPAYEADNQRWSEVITHCDIAAWEIDPGSLTMKFSSYGQEIFKLRNTDSISLSAFLEKVQSPYIEVLSNHFGRLTKESKPFFDTIYLNDLTCIRIKGREIHEGSETRFIGTVEIIYSNDQKKPLASKLGISEGHYKLFFDFNPMPIFIWEYDTLKIVDCNNQALIKYGYSKEEFLNLNIKDIRPSEEALLVNSFIIEELKDKGGHHRVCRHVTKSGEIFIAKVLGYYVNIDGNNCSMELITDFTDQFEGEQQLLESVNELSDYRFALDESCLVMILNHKQKVEYLNLKFQEVSGYQYQEIVGDLPNAVYEENEALKDCLDAVTEGKIWRGELKGLKSNGGVFWVDTVITPFKNSKGKTYQYIWVGYDITEKKQAEESLFKERFLLRTIIDNLPIHIYVKDINGKHIVNNKFQYENFLSATSEEVTLGKTVFDYFPEEVANRMAEIDRQIIEGGQSSMNLEEYYYDANGKITWLLTNKVALRDASGKVVGLVGMTKDVTDRKHEEETLKNLNQELIKKARELEQSNEELEQFAYIASHDLQEPLRMITGFLSLLEKNYSDVLDERGAKYMYFVVDGATRMKAIIMDLLTYSRVGRMEEKIKETDLAAVVSDVLNLQQTLISQKGAEITVGPLPTLRIPVSPIIQVFQNLINNSLKYQADGVNPKISVSAKEKDAFWEFYVKDNGIGIPESSKDKVFILFSRLHSKSKYSGTGIGLAMCKKNY</sequence>
<evidence type="ECO:0000256" key="2">
    <source>
        <dbReference type="ARBA" id="ARBA00012438"/>
    </source>
</evidence>
<dbReference type="InterPro" id="IPR036890">
    <property type="entry name" value="HATPase_C_sf"/>
</dbReference>
<feature type="domain" description="PAC" evidence="9">
    <location>
        <begin position="328"/>
        <end position="380"/>
    </location>
</feature>
<evidence type="ECO:0000256" key="6">
    <source>
        <dbReference type="SAM" id="Coils"/>
    </source>
</evidence>
<dbReference type="Pfam" id="PF08448">
    <property type="entry name" value="PAS_4"/>
    <property type="match status" value="1"/>
</dbReference>
<dbReference type="SUPFAM" id="SSF47384">
    <property type="entry name" value="Homodimeric domain of signal transducing histidine kinase"/>
    <property type="match status" value="1"/>
</dbReference>
<dbReference type="InterPro" id="IPR005467">
    <property type="entry name" value="His_kinase_dom"/>
</dbReference>
<dbReference type="EC" id="2.7.13.3" evidence="2"/>
<dbReference type="RefSeq" id="WP_020892657.1">
    <property type="nucleotide sequence ID" value="NZ_ATNM01000174.1"/>
</dbReference>
<dbReference type="InterPro" id="IPR000700">
    <property type="entry name" value="PAS-assoc_C"/>
</dbReference>
<dbReference type="InterPro" id="IPR052162">
    <property type="entry name" value="Sensor_kinase/Photoreceptor"/>
</dbReference>
<proteinExistence type="predicted"/>
<dbReference type="PROSITE" id="PS50112">
    <property type="entry name" value="PAS"/>
    <property type="match status" value="1"/>
</dbReference>
<name>S7V7E4_9BACT</name>
<evidence type="ECO:0000256" key="5">
    <source>
        <dbReference type="ARBA" id="ARBA00022777"/>
    </source>
</evidence>
<dbReference type="eggNOG" id="COG2202">
    <property type="taxonomic scope" value="Bacteria"/>
</dbReference>
<evidence type="ECO:0000256" key="1">
    <source>
        <dbReference type="ARBA" id="ARBA00000085"/>
    </source>
</evidence>
<dbReference type="InterPro" id="IPR003661">
    <property type="entry name" value="HisK_dim/P_dom"/>
</dbReference>
<dbReference type="GO" id="GO:0000155">
    <property type="term" value="F:phosphorelay sensor kinase activity"/>
    <property type="evidence" value="ECO:0007669"/>
    <property type="project" value="InterPro"/>
</dbReference>
<dbReference type="InterPro" id="IPR035965">
    <property type="entry name" value="PAS-like_dom_sf"/>
</dbReference>
<dbReference type="CDD" id="cd00130">
    <property type="entry name" value="PAS"/>
    <property type="match status" value="3"/>
</dbReference>
<comment type="catalytic activity">
    <reaction evidence="1">
        <text>ATP + protein L-histidine = ADP + protein N-phospho-L-histidine.</text>
        <dbReference type="EC" id="2.7.13.3"/>
    </reaction>
</comment>
<dbReference type="SMART" id="SM00387">
    <property type="entry name" value="HATPase_c"/>
    <property type="match status" value="1"/>
</dbReference>
<dbReference type="NCBIfam" id="TIGR00229">
    <property type="entry name" value="sensory_box"/>
    <property type="match status" value="3"/>
</dbReference>
<dbReference type="Gene3D" id="3.30.450.20">
    <property type="entry name" value="PAS domain"/>
    <property type="match status" value="3"/>
</dbReference>
<dbReference type="InterPro" id="IPR003594">
    <property type="entry name" value="HATPase_dom"/>
</dbReference>
<dbReference type="Gene3D" id="1.10.287.130">
    <property type="match status" value="1"/>
</dbReference>
<dbReference type="PANTHER" id="PTHR43304">
    <property type="entry name" value="PHYTOCHROME-LIKE PROTEIN CPH1"/>
    <property type="match status" value="1"/>
</dbReference>
<accession>S7V7E4</accession>
<protein>
    <recommendedName>
        <fullName evidence="2">histidine kinase</fullName>
        <ecNumber evidence="2">2.7.13.3</ecNumber>
    </recommendedName>
</protein>
<keyword evidence="6" id="KW-0175">Coiled coil</keyword>
<dbReference type="EMBL" id="ATNM01000174">
    <property type="protein sequence ID" value="EPR65846.1"/>
    <property type="molecule type" value="Genomic_DNA"/>
</dbReference>
<dbReference type="SMART" id="SM00388">
    <property type="entry name" value="HisKA"/>
    <property type="match status" value="1"/>
</dbReference>
<evidence type="ECO:0000259" key="9">
    <source>
        <dbReference type="PROSITE" id="PS50113"/>
    </source>
</evidence>
<dbReference type="SUPFAM" id="SSF55874">
    <property type="entry name" value="ATPase domain of HSP90 chaperone/DNA topoisomerase II/histidine kinase"/>
    <property type="match status" value="1"/>
</dbReference>
<dbReference type="PROSITE" id="PS50113">
    <property type="entry name" value="PAC"/>
    <property type="match status" value="2"/>
</dbReference>
<dbReference type="AlphaFoldDB" id="S7V7E4"/>
<dbReference type="SMART" id="SM00091">
    <property type="entry name" value="PAS"/>
    <property type="match status" value="2"/>
</dbReference>
<dbReference type="PROSITE" id="PS50109">
    <property type="entry name" value="HIS_KIN"/>
    <property type="match status" value="1"/>
</dbReference>
<feature type="coiled-coil region" evidence="6">
    <location>
        <begin position="500"/>
        <end position="531"/>
    </location>
</feature>
<keyword evidence="5" id="KW-0418">Kinase</keyword>
<feature type="domain" description="PAC" evidence="9">
    <location>
        <begin position="457"/>
        <end position="509"/>
    </location>
</feature>
<gene>
    <name evidence="10" type="ORF">ADICYQ_5194</name>
</gene>
<keyword evidence="3" id="KW-0597">Phosphoprotein</keyword>
<dbReference type="Pfam" id="PF02518">
    <property type="entry name" value="HATPase_c"/>
    <property type="match status" value="1"/>
</dbReference>
<dbReference type="InterPro" id="IPR013656">
    <property type="entry name" value="PAS_4"/>
</dbReference>
<evidence type="ECO:0000259" key="7">
    <source>
        <dbReference type="PROSITE" id="PS50109"/>
    </source>
</evidence>
<comment type="caution">
    <text evidence="10">The sequence shown here is derived from an EMBL/GenBank/DDBJ whole genome shotgun (WGS) entry which is preliminary data.</text>
</comment>
<dbReference type="Pfam" id="PF00512">
    <property type="entry name" value="HisKA"/>
    <property type="match status" value="1"/>
</dbReference>
<dbReference type="CDD" id="cd00082">
    <property type="entry name" value="HisKA"/>
    <property type="match status" value="1"/>
</dbReference>
<dbReference type="Gene3D" id="3.30.565.10">
    <property type="entry name" value="Histidine kinase-like ATPase, C-terminal domain"/>
    <property type="match status" value="1"/>
</dbReference>
<dbReference type="OrthoDB" id="905895at2"/>
<evidence type="ECO:0000313" key="10">
    <source>
        <dbReference type="EMBL" id="EPR65846.1"/>
    </source>
</evidence>
<dbReference type="Proteomes" id="UP000014974">
    <property type="component" value="Unassembled WGS sequence"/>
</dbReference>
<reference evidence="10 11" key="1">
    <citation type="journal article" date="2013" name="Genome Announc.">
        <title>Draft Genome Sequence of Cyclobacterium qasimii Strain M12-11BT, Isolated from Arctic Marine Sediment.</title>
        <authorList>
            <person name="Shivaji S."/>
            <person name="Ara S."/>
            <person name="Singh A."/>
            <person name="Kumar Pinnaka A."/>
        </authorList>
    </citation>
    <scope>NUCLEOTIDE SEQUENCE [LARGE SCALE GENOMIC DNA]</scope>
    <source>
        <strain evidence="10 11">M12-11B</strain>
    </source>
</reference>
<keyword evidence="4" id="KW-0808">Transferase</keyword>
<dbReference type="STRING" id="641524.ADICYQ_5194"/>
<dbReference type="SUPFAM" id="SSF55785">
    <property type="entry name" value="PYP-like sensor domain (PAS domain)"/>
    <property type="match status" value="3"/>
</dbReference>
<feature type="domain" description="Histidine kinase" evidence="7">
    <location>
        <begin position="534"/>
        <end position="721"/>
    </location>
</feature>
<dbReference type="PANTHER" id="PTHR43304:SF1">
    <property type="entry name" value="PAC DOMAIN-CONTAINING PROTEIN"/>
    <property type="match status" value="1"/>
</dbReference>
<dbReference type="InterPro" id="IPR036097">
    <property type="entry name" value="HisK_dim/P_sf"/>
</dbReference>
<dbReference type="Pfam" id="PF13426">
    <property type="entry name" value="PAS_9"/>
    <property type="match status" value="2"/>
</dbReference>
<evidence type="ECO:0000256" key="4">
    <source>
        <dbReference type="ARBA" id="ARBA00022679"/>
    </source>
</evidence>
<dbReference type="InterPro" id="IPR000014">
    <property type="entry name" value="PAS"/>
</dbReference>
<organism evidence="10 11">
    <name type="scientific">Cyclobacterium qasimii M12-11B</name>
    <dbReference type="NCBI Taxonomy" id="641524"/>
    <lineage>
        <taxon>Bacteria</taxon>
        <taxon>Pseudomonadati</taxon>
        <taxon>Bacteroidota</taxon>
        <taxon>Cytophagia</taxon>
        <taxon>Cytophagales</taxon>
        <taxon>Cyclobacteriaceae</taxon>
        <taxon>Cyclobacterium</taxon>
    </lineage>
</organism>
<dbReference type="eggNOG" id="COG4251">
    <property type="taxonomic scope" value="Bacteria"/>
</dbReference>
<feature type="domain" description="PAS" evidence="8">
    <location>
        <begin position="381"/>
        <end position="453"/>
    </location>
</feature>
<evidence type="ECO:0000256" key="3">
    <source>
        <dbReference type="ARBA" id="ARBA00022553"/>
    </source>
</evidence>
<dbReference type="SMART" id="SM00086">
    <property type="entry name" value="PAC"/>
    <property type="match status" value="2"/>
</dbReference>
<evidence type="ECO:0000313" key="11">
    <source>
        <dbReference type="Proteomes" id="UP000014974"/>
    </source>
</evidence>
<dbReference type="InterPro" id="IPR001610">
    <property type="entry name" value="PAC"/>
</dbReference>